<feature type="region of interest" description="Disordered" evidence="1">
    <location>
        <begin position="1"/>
        <end position="75"/>
    </location>
</feature>
<evidence type="ECO:0000256" key="2">
    <source>
        <dbReference type="SAM" id="Phobius"/>
    </source>
</evidence>
<gene>
    <name evidence="3" type="ORF">B7R76_02655</name>
</gene>
<dbReference type="Proteomes" id="UP000236394">
    <property type="component" value="Unassembled WGS sequence"/>
</dbReference>
<sequence>MFKRKPTDNDYSSKVNAMFAGPVSVNSPETNESDTGAIKKADTSPESGESSMPNNIASSLDEQANSAEPESEPTDALKYTCSQDAIKTFLTMSRKKGKVSRILPPQLAHLDRHSFAWKRDWLVVIGSFLLPMIIVALAYISQGFYPFGDKSPLTVDLYHQYAPFISALRYKILHGETLWYSWQGGLGYNFFATFAYYLSSPLNFLAALIPLSALPEFVTFLQIIKIGLCGLSMALMLRIGVAQTKADKAREALLDQDSEELADLLPPGGYLNNENAEYFEDGAFCLTRGEKNARKQRYRRKEALAIARENRNFDSQNYAVFIGAILYALSGYIMSYSWNIMWLDVLAVFPLVILGVNRLINYGRFTLFALSLAACILLNYYVSFFVCLFCIVYFFFYLFSTQRGYDFAGLKKPRIALLRCFQMLFASLLAGGICAFLIWPVYEALQNTSAVKDAWPQGLNFSFSLLEFMTRHLIGSSVNIRSGLPNIYSGVPVLLALPLFVTCRKIRPAEKIAAVIVSFFLFLSFNANVLNFIWHGMHYPNQLPHRFAFVYILFMIVLLFRVFQYIKDMSAKAIAVSGGLAVINLLISEVVLSNKISHATIYLNLIFIVIYTVVLLSGANLHIPLRTCATLMVIILIGELAINTLLQTNDIAQHEYYTSSSAYTADISPVNKIVREISTDDSDFYRVAMTKRQTSDDPALYNFKGLSIFSSTVGADIAKTMRQLGYHGNNINSYIQDQATAVTDMLFGVRYLIRKETIPDNTLSRLTLNATTDLNGEFQAYKRNYDLPIGYVVDRKIVNWEPQSDSALVNQNSLLKTMTGIERPVLVGQRLTVENKDNYKEEGLINGMEGLALNPITAAGSGKAKLHLKAEMAGQLYVYVNSPAKVTVACELAKTKQGQSTVINLPQILDFGNVEKDDKVTITLTSDEKKTQKIQIWAAVMNEEALAENNRQLQDSGLKVVSYKSNQIKGTVETLSNGQLFFAIPYDNNWQVKLDGHIQPAVKAAGGFLSVAVNSGKHEVELEYLPRNFNYGAIISASSIVILLFASIISASIRKRREEEE</sequence>
<dbReference type="InterPro" id="IPR018580">
    <property type="entry name" value="Uncharacterised_YfhO"/>
</dbReference>
<accession>A0A2J8B4W6</accession>
<dbReference type="Pfam" id="PF09586">
    <property type="entry name" value="YfhO"/>
    <property type="match status" value="2"/>
</dbReference>
<feature type="transmembrane region" description="Helical" evidence="2">
    <location>
        <begin position="194"/>
        <end position="214"/>
    </location>
</feature>
<name>A0A2J8B4W6_9FIRM</name>
<feature type="compositionally biased region" description="Polar residues" evidence="1">
    <location>
        <begin position="44"/>
        <end position="68"/>
    </location>
</feature>
<organism evidence="3 4">
    <name type="scientific">Mageeibacillus indolicus</name>
    <dbReference type="NCBI Taxonomy" id="884684"/>
    <lineage>
        <taxon>Bacteria</taxon>
        <taxon>Bacillati</taxon>
        <taxon>Bacillota</taxon>
        <taxon>Clostridia</taxon>
        <taxon>Eubacteriales</taxon>
        <taxon>Oscillospiraceae</taxon>
        <taxon>Mageeibacillus</taxon>
    </lineage>
</organism>
<feature type="transmembrane region" description="Helical" evidence="2">
    <location>
        <begin position="121"/>
        <end position="141"/>
    </location>
</feature>
<feature type="transmembrane region" description="Helical" evidence="2">
    <location>
        <begin position="318"/>
        <end position="334"/>
    </location>
</feature>
<dbReference type="RefSeq" id="WP_102892331.1">
    <property type="nucleotide sequence ID" value="NZ_NBZD01000001.1"/>
</dbReference>
<feature type="transmembrane region" description="Helical" evidence="2">
    <location>
        <begin position="546"/>
        <end position="566"/>
    </location>
</feature>
<feature type="transmembrane region" description="Helical" evidence="2">
    <location>
        <begin position="573"/>
        <end position="593"/>
    </location>
</feature>
<feature type="transmembrane region" description="Helical" evidence="2">
    <location>
        <begin position="416"/>
        <end position="442"/>
    </location>
</feature>
<feature type="transmembrane region" description="Helical" evidence="2">
    <location>
        <begin position="486"/>
        <end position="503"/>
    </location>
</feature>
<comment type="caution">
    <text evidence="3">The sequence shown here is derived from an EMBL/GenBank/DDBJ whole genome shotgun (WGS) entry which is preliminary data.</text>
</comment>
<keyword evidence="2" id="KW-0812">Transmembrane</keyword>
<feature type="transmembrane region" description="Helical" evidence="2">
    <location>
        <begin position="161"/>
        <end position="182"/>
    </location>
</feature>
<feature type="transmembrane region" description="Helical" evidence="2">
    <location>
        <begin position="512"/>
        <end position="534"/>
    </location>
</feature>
<feature type="transmembrane region" description="Helical" evidence="2">
    <location>
        <begin position="220"/>
        <end position="241"/>
    </location>
</feature>
<feature type="transmembrane region" description="Helical" evidence="2">
    <location>
        <begin position="1031"/>
        <end position="1053"/>
    </location>
</feature>
<dbReference type="PANTHER" id="PTHR38454:SF1">
    <property type="entry name" value="INTEGRAL MEMBRANE PROTEIN"/>
    <property type="match status" value="1"/>
</dbReference>
<reference evidence="4" key="1">
    <citation type="submission" date="2017-04" db="EMBL/GenBank/DDBJ databases">
        <authorList>
            <person name="Bumgarner R.E."/>
            <person name="Fredricks D.N."/>
            <person name="Srinivasan S."/>
        </authorList>
    </citation>
    <scope>NUCLEOTIDE SEQUENCE [LARGE SCALE GENOMIC DNA]</scope>
    <source>
        <strain evidence="4">KA00405</strain>
    </source>
</reference>
<feature type="transmembrane region" description="Helical" evidence="2">
    <location>
        <begin position="340"/>
        <end position="360"/>
    </location>
</feature>
<dbReference type="PANTHER" id="PTHR38454">
    <property type="entry name" value="INTEGRAL MEMBRANE PROTEIN-RELATED"/>
    <property type="match status" value="1"/>
</dbReference>
<dbReference type="EMBL" id="NBZD01000001">
    <property type="protein sequence ID" value="PNH19796.1"/>
    <property type="molecule type" value="Genomic_DNA"/>
</dbReference>
<evidence type="ECO:0000313" key="4">
    <source>
        <dbReference type="Proteomes" id="UP000236394"/>
    </source>
</evidence>
<feature type="compositionally biased region" description="Polar residues" evidence="1">
    <location>
        <begin position="24"/>
        <end position="34"/>
    </location>
</feature>
<protein>
    <recommendedName>
        <fullName evidence="5">Bacterial membrane protein YfhO</fullName>
    </recommendedName>
</protein>
<feature type="transmembrane region" description="Helical" evidence="2">
    <location>
        <begin position="367"/>
        <end position="396"/>
    </location>
</feature>
<feature type="transmembrane region" description="Helical" evidence="2">
    <location>
        <begin position="599"/>
        <end position="616"/>
    </location>
</feature>
<evidence type="ECO:0000256" key="1">
    <source>
        <dbReference type="SAM" id="MobiDB-lite"/>
    </source>
</evidence>
<dbReference type="AlphaFoldDB" id="A0A2J8B4W6"/>
<keyword evidence="2" id="KW-1133">Transmembrane helix</keyword>
<evidence type="ECO:0000313" key="3">
    <source>
        <dbReference type="EMBL" id="PNH19796.1"/>
    </source>
</evidence>
<proteinExistence type="predicted"/>
<evidence type="ECO:0008006" key="5">
    <source>
        <dbReference type="Google" id="ProtNLM"/>
    </source>
</evidence>
<keyword evidence="2" id="KW-0472">Membrane</keyword>